<gene>
    <name evidence="4" type="ORF">GALMADRAFT_599470</name>
</gene>
<dbReference type="Proteomes" id="UP000027222">
    <property type="component" value="Unassembled WGS sequence"/>
</dbReference>
<evidence type="ECO:0000313" key="4">
    <source>
        <dbReference type="EMBL" id="KDR74059.1"/>
    </source>
</evidence>
<protein>
    <recommendedName>
        <fullName evidence="3">NET domain-containing protein</fullName>
    </recommendedName>
</protein>
<feature type="domain" description="NET" evidence="3">
    <location>
        <begin position="133"/>
        <end position="214"/>
    </location>
</feature>
<proteinExistence type="predicted"/>
<name>A0A067T2A7_GALM3</name>
<sequence length="221" mass="25178">MDKAQFKASAKTKSYKKLKKADEDILTFWEKKDLTKAVGNLDGPALEQVIQIINDGVPEIRESTEEVELEFDQLPAAVLTKLYKYVFQTMRQPLPTPNSNDAAQIIDGNVFKYEVTIQKEELEKQKTCQLEDRSMTTDDGQGLSFEQKKYLAESIGKLDGPRLERLIQIFQEDVPEARNNPEEIEIDIDALPAATLIKLYKYVVESKCEPRQPKHILLGST</sequence>
<evidence type="ECO:0000259" key="3">
    <source>
        <dbReference type="PROSITE" id="PS51525"/>
    </source>
</evidence>
<dbReference type="InterPro" id="IPR038336">
    <property type="entry name" value="NET_sf"/>
</dbReference>
<dbReference type="EMBL" id="KL142384">
    <property type="protein sequence ID" value="KDR74059.1"/>
    <property type="molecule type" value="Genomic_DNA"/>
</dbReference>
<reference evidence="5" key="1">
    <citation type="journal article" date="2014" name="Proc. Natl. Acad. Sci. U.S.A.">
        <title>Extensive sampling of basidiomycete genomes demonstrates inadequacy of the white-rot/brown-rot paradigm for wood decay fungi.</title>
        <authorList>
            <person name="Riley R."/>
            <person name="Salamov A.A."/>
            <person name="Brown D.W."/>
            <person name="Nagy L.G."/>
            <person name="Floudas D."/>
            <person name="Held B.W."/>
            <person name="Levasseur A."/>
            <person name="Lombard V."/>
            <person name="Morin E."/>
            <person name="Otillar R."/>
            <person name="Lindquist E.A."/>
            <person name="Sun H."/>
            <person name="LaButti K.M."/>
            <person name="Schmutz J."/>
            <person name="Jabbour D."/>
            <person name="Luo H."/>
            <person name="Baker S.E."/>
            <person name="Pisabarro A.G."/>
            <person name="Walton J.D."/>
            <person name="Blanchette R.A."/>
            <person name="Henrissat B."/>
            <person name="Martin F."/>
            <person name="Cullen D."/>
            <person name="Hibbett D.S."/>
            <person name="Grigoriev I.V."/>
        </authorList>
    </citation>
    <scope>NUCLEOTIDE SEQUENCE [LARGE SCALE GENOMIC DNA]</scope>
    <source>
        <strain evidence="5">CBS 339.88</strain>
    </source>
</reference>
<dbReference type="AlphaFoldDB" id="A0A067T2A7"/>
<keyword evidence="5" id="KW-1185">Reference proteome</keyword>
<dbReference type="STRING" id="685588.A0A067T2A7"/>
<dbReference type="Pfam" id="PF17035">
    <property type="entry name" value="BET"/>
    <property type="match status" value="2"/>
</dbReference>
<dbReference type="OrthoDB" id="21449at2759"/>
<evidence type="ECO:0000256" key="1">
    <source>
        <dbReference type="ARBA" id="ARBA00023015"/>
    </source>
</evidence>
<dbReference type="HOGENOM" id="CLU_1250750_0_0_1"/>
<keyword evidence="2" id="KW-0804">Transcription</keyword>
<accession>A0A067T2A7</accession>
<keyword evidence="1" id="KW-0805">Transcription regulation</keyword>
<evidence type="ECO:0000313" key="5">
    <source>
        <dbReference type="Proteomes" id="UP000027222"/>
    </source>
</evidence>
<feature type="domain" description="NET" evidence="3">
    <location>
        <begin position="16"/>
        <end position="97"/>
    </location>
</feature>
<dbReference type="PROSITE" id="PS51525">
    <property type="entry name" value="NET"/>
    <property type="match status" value="2"/>
</dbReference>
<dbReference type="InterPro" id="IPR027353">
    <property type="entry name" value="NET_dom"/>
</dbReference>
<dbReference type="PANTHER" id="PTHR45926">
    <property type="entry name" value="OSJNBA0053K19.4 PROTEIN"/>
    <property type="match status" value="1"/>
</dbReference>
<organism evidence="4 5">
    <name type="scientific">Galerina marginata (strain CBS 339.88)</name>
    <dbReference type="NCBI Taxonomy" id="685588"/>
    <lineage>
        <taxon>Eukaryota</taxon>
        <taxon>Fungi</taxon>
        <taxon>Dikarya</taxon>
        <taxon>Basidiomycota</taxon>
        <taxon>Agaricomycotina</taxon>
        <taxon>Agaricomycetes</taxon>
        <taxon>Agaricomycetidae</taxon>
        <taxon>Agaricales</taxon>
        <taxon>Agaricineae</taxon>
        <taxon>Strophariaceae</taxon>
        <taxon>Galerina</taxon>
    </lineage>
</organism>
<evidence type="ECO:0000256" key="2">
    <source>
        <dbReference type="ARBA" id="ARBA00023163"/>
    </source>
</evidence>
<dbReference type="Gene3D" id="1.20.1270.220">
    <property type="match status" value="2"/>
</dbReference>